<reference evidence="2 3" key="1">
    <citation type="submission" date="2020-08" db="EMBL/GenBank/DDBJ databases">
        <title>Genomic Encyclopedia of Type Strains, Phase III (KMG-III): the genomes of soil and plant-associated and newly described type strains.</title>
        <authorList>
            <person name="Whitman W."/>
        </authorList>
    </citation>
    <scope>NUCLEOTIDE SEQUENCE [LARGE SCALE GENOMIC DNA]</scope>
    <source>
        <strain evidence="2 3">CECT 3265</strain>
    </source>
</reference>
<dbReference type="PANTHER" id="PTHR15462:SF8">
    <property type="entry name" value="SERINE PROTEASE"/>
    <property type="match status" value="1"/>
</dbReference>
<evidence type="ECO:0000256" key="1">
    <source>
        <dbReference type="ARBA" id="ARBA00022729"/>
    </source>
</evidence>
<sequence>MRGLVSAFIAGALVVGAVQQVPAPAADRGGVNRAAFPVGYELSVPGAMPQPGLRVALGQEPVTARADAAPKASVNPGPNMRMGRLYMHTPELEACAAALVPSKHHNLVITAAHCLHAGGGGKEKYYKDFTFVPGHRKGQAPPYGVFAGKQPMVNYAYAAKGDLRYDYGFLILHPGKDGRQAGEVVGENDFMVNAPFVASRTLWSYLYHDSPAECFGQTRPFLFPPESRIQVDCRFEPTSSGGPWYDGYDAATQKGTVNGVISGPPDKNAPSILSPYFDDFTWLLYKESDNDG</sequence>
<accession>A0A7W7PFI1</accession>
<organism evidence="2 3">
    <name type="scientific">Streptomyces netropsis</name>
    <name type="common">Streptoverticillium netropsis</name>
    <dbReference type="NCBI Taxonomy" id="55404"/>
    <lineage>
        <taxon>Bacteria</taxon>
        <taxon>Bacillati</taxon>
        <taxon>Actinomycetota</taxon>
        <taxon>Actinomycetes</taxon>
        <taxon>Kitasatosporales</taxon>
        <taxon>Streptomycetaceae</taxon>
        <taxon>Streptomyces</taxon>
    </lineage>
</organism>
<dbReference type="InterPro" id="IPR043504">
    <property type="entry name" value="Peptidase_S1_PA_chymotrypsin"/>
</dbReference>
<dbReference type="Gene3D" id="2.40.10.10">
    <property type="entry name" value="Trypsin-like serine proteases"/>
    <property type="match status" value="2"/>
</dbReference>
<evidence type="ECO:0000313" key="2">
    <source>
        <dbReference type="EMBL" id="MBB4888124.1"/>
    </source>
</evidence>
<dbReference type="RefSeq" id="WP_184735473.1">
    <property type="nucleotide sequence ID" value="NZ_BMRW01000008.1"/>
</dbReference>
<evidence type="ECO:0000313" key="3">
    <source>
        <dbReference type="Proteomes" id="UP000556436"/>
    </source>
</evidence>
<name>A0A7W7PFI1_STRNE</name>
<dbReference type="PANTHER" id="PTHR15462">
    <property type="entry name" value="SERINE PROTEASE"/>
    <property type="match status" value="1"/>
</dbReference>
<dbReference type="SUPFAM" id="SSF50494">
    <property type="entry name" value="Trypsin-like serine proteases"/>
    <property type="match status" value="1"/>
</dbReference>
<dbReference type="AlphaFoldDB" id="A0A7W7PFI1"/>
<protein>
    <submittedName>
        <fullName evidence="2">V8-like Glu-specific endopeptidase</fullName>
    </submittedName>
</protein>
<comment type="caution">
    <text evidence="2">The sequence shown here is derived from an EMBL/GenBank/DDBJ whole genome shotgun (WGS) entry which is preliminary data.</text>
</comment>
<dbReference type="EMBL" id="JACHJG010000008">
    <property type="protein sequence ID" value="MBB4888124.1"/>
    <property type="molecule type" value="Genomic_DNA"/>
</dbReference>
<keyword evidence="1" id="KW-0732">Signal</keyword>
<dbReference type="InterPro" id="IPR050966">
    <property type="entry name" value="Glutamyl_endopeptidase"/>
</dbReference>
<dbReference type="Proteomes" id="UP000556436">
    <property type="component" value="Unassembled WGS sequence"/>
</dbReference>
<dbReference type="InterPro" id="IPR009003">
    <property type="entry name" value="Peptidase_S1_PA"/>
</dbReference>
<keyword evidence="3" id="KW-1185">Reference proteome</keyword>
<gene>
    <name evidence="2" type="ORF">FHS38_004192</name>
</gene>
<proteinExistence type="predicted"/>